<accession>A0A0A9FY52</accession>
<evidence type="ECO:0000313" key="1">
    <source>
        <dbReference type="EMBL" id="JAE16104.1"/>
    </source>
</evidence>
<dbReference type="EMBL" id="GBRH01181792">
    <property type="protein sequence ID" value="JAE16104.1"/>
    <property type="molecule type" value="Transcribed_RNA"/>
</dbReference>
<organism evidence="1">
    <name type="scientific">Arundo donax</name>
    <name type="common">Giant reed</name>
    <name type="synonym">Donax arundinaceus</name>
    <dbReference type="NCBI Taxonomy" id="35708"/>
    <lineage>
        <taxon>Eukaryota</taxon>
        <taxon>Viridiplantae</taxon>
        <taxon>Streptophyta</taxon>
        <taxon>Embryophyta</taxon>
        <taxon>Tracheophyta</taxon>
        <taxon>Spermatophyta</taxon>
        <taxon>Magnoliopsida</taxon>
        <taxon>Liliopsida</taxon>
        <taxon>Poales</taxon>
        <taxon>Poaceae</taxon>
        <taxon>PACMAD clade</taxon>
        <taxon>Arundinoideae</taxon>
        <taxon>Arundineae</taxon>
        <taxon>Arundo</taxon>
    </lineage>
</organism>
<proteinExistence type="predicted"/>
<protein>
    <submittedName>
        <fullName evidence="1">Uncharacterized protein</fullName>
    </submittedName>
</protein>
<name>A0A0A9FY52_ARUDO</name>
<sequence>MEGEVSCVSIPVPSICTARTKGCETNRKLKWQGIILH</sequence>
<reference evidence="1" key="2">
    <citation type="journal article" date="2015" name="Data Brief">
        <title>Shoot transcriptome of the giant reed, Arundo donax.</title>
        <authorList>
            <person name="Barrero R.A."/>
            <person name="Guerrero F.D."/>
            <person name="Moolhuijzen P."/>
            <person name="Goolsby J.A."/>
            <person name="Tidwell J."/>
            <person name="Bellgard S.E."/>
            <person name="Bellgard M.I."/>
        </authorList>
    </citation>
    <scope>NUCLEOTIDE SEQUENCE</scope>
    <source>
        <tissue evidence="1">Shoot tissue taken approximately 20 cm above the soil surface</tissue>
    </source>
</reference>
<dbReference type="AlphaFoldDB" id="A0A0A9FY52"/>
<reference evidence="1" key="1">
    <citation type="submission" date="2014-09" db="EMBL/GenBank/DDBJ databases">
        <authorList>
            <person name="Magalhaes I.L.F."/>
            <person name="Oliveira U."/>
            <person name="Santos F.R."/>
            <person name="Vidigal T.H.D.A."/>
            <person name="Brescovit A.D."/>
            <person name="Santos A.J."/>
        </authorList>
    </citation>
    <scope>NUCLEOTIDE SEQUENCE</scope>
    <source>
        <tissue evidence="1">Shoot tissue taken approximately 20 cm above the soil surface</tissue>
    </source>
</reference>